<dbReference type="AlphaFoldDB" id="A0A1C4YBL9"/>
<name>A0A1C4YBL9_9ACTN</name>
<sequence>MTAEQRGRLGRFTDAVLGGARAARDKARELREEFRTSDAPERALVAPLLPEQELRYVGLAPVRCPDTHKAGRQLADVMADKFVDSLDPKVLFGLLNIVNPVVWVDAVLTPVRMAAGVLLLPGKAGAVAAGLPEAVAPEPDLPHQPVQREPIPLTEEQEAFRALFRLSLYRPLADQLAEIAYRRRYVFSGDLATLAGSLLLFLDRYTGTPFAVTDTHLHLLRMGSRPDADRPDRRRPRVLWSVPLSRVARFDSERSATGLVQLTSTIAFDDGSWLRLTQPALRDDQSRFFTALGDLPGRRPSP</sequence>
<organism evidence="1 2">
    <name type="scientific">Micromonospora chokoriensis</name>
    <dbReference type="NCBI Taxonomy" id="356851"/>
    <lineage>
        <taxon>Bacteria</taxon>
        <taxon>Bacillati</taxon>
        <taxon>Actinomycetota</taxon>
        <taxon>Actinomycetes</taxon>
        <taxon>Micromonosporales</taxon>
        <taxon>Micromonosporaceae</taxon>
        <taxon>Micromonospora</taxon>
    </lineage>
</organism>
<accession>A0A1C4YBL9</accession>
<keyword evidence="2" id="KW-1185">Reference proteome</keyword>
<protein>
    <submittedName>
        <fullName evidence="1">Uncharacterized protein</fullName>
    </submittedName>
</protein>
<dbReference type="Proteomes" id="UP000198224">
    <property type="component" value="Chromosome I"/>
</dbReference>
<reference evidence="2" key="1">
    <citation type="submission" date="2016-06" db="EMBL/GenBank/DDBJ databases">
        <authorList>
            <person name="Varghese N."/>
            <person name="Submissions Spin"/>
        </authorList>
    </citation>
    <scope>NUCLEOTIDE SEQUENCE [LARGE SCALE GENOMIC DNA]</scope>
    <source>
        <strain evidence="2">DSM 45160</strain>
    </source>
</reference>
<gene>
    <name evidence="1" type="ORF">GA0070612_4518</name>
</gene>
<evidence type="ECO:0000313" key="2">
    <source>
        <dbReference type="Proteomes" id="UP000198224"/>
    </source>
</evidence>
<dbReference type="RefSeq" id="WP_088989715.1">
    <property type="nucleotide sequence ID" value="NZ_LT607409.1"/>
</dbReference>
<evidence type="ECO:0000313" key="1">
    <source>
        <dbReference type="EMBL" id="SCF18070.1"/>
    </source>
</evidence>
<dbReference type="EMBL" id="LT607409">
    <property type="protein sequence ID" value="SCF18070.1"/>
    <property type="molecule type" value="Genomic_DNA"/>
</dbReference>
<proteinExistence type="predicted"/>